<dbReference type="InterPro" id="IPR036986">
    <property type="entry name" value="S4_RNA-bd_sf"/>
</dbReference>
<dbReference type="Pfam" id="PF01479">
    <property type="entry name" value="S4"/>
    <property type="match status" value="1"/>
</dbReference>
<dbReference type="InterPro" id="IPR020103">
    <property type="entry name" value="PsdUridine_synth_cat_dom_sf"/>
</dbReference>
<dbReference type="Pfam" id="PF00849">
    <property type="entry name" value="PseudoU_synth_2"/>
    <property type="match status" value="1"/>
</dbReference>
<dbReference type="EMBL" id="BAABWH010000006">
    <property type="protein sequence ID" value="GAA6146345.1"/>
    <property type="molecule type" value="Genomic_DNA"/>
</dbReference>
<dbReference type="EC" id="5.4.99.-" evidence="8"/>
<dbReference type="SMART" id="SM00363">
    <property type="entry name" value="S4"/>
    <property type="match status" value="1"/>
</dbReference>
<evidence type="ECO:0000256" key="3">
    <source>
        <dbReference type="ARBA" id="ARBA00010876"/>
    </source>
</evidence>
<dbReference type="Gene3D" id="3.10.290.10">
    <property type="entry name" value="RNA-binding S4 domain"/>
    <property type="match status" value="1"/>
</dbReference>
<keyword evidence="11" id="KW-1185">Reference proteome</keyword>
<dbReference type="InterPro" id="IPR006145">
    <property type="entry name" value="PsdUridine_synth_RsuA/RluA"/>
</dbReference>
<evidence type="ECO:0000256" key="7">
    <source>
        <dbReference type="PROSITE-ProRule" id="PRU00182"/>
    </source>
</evidence>
<sequence>MAKQSINPAQVNLLVVGEENEGQRLDNFLLALLKGAPKTLVYRIIRKGEVRINKKRAKADSRLQKGDQVRVPPVRLPEANETPDVSPKLQRILNDSILFEDEALLAINKPHGLAVHGGSGVSLGMIEALRKMRPDHSFLELVHRLDRDTSGVILVAKKRKALTVLQKMLVDKKGISKKYLALVHGHWDAAVTDIRLPLLRTERKSGERIVVVSDEGKSCHTRTRLLESGRQYALIEAEPVTGRTHQIRVHCLSQGNTIAGDEKYSDRTEAEQDKTTGIRRLCLHAWKLGFAHPLTGQRVRLIAPPDAELKAAYKSVGCLSGELL</sequence>
<evidence type="ECO:0000256" key="2">
    <source>
        <dbReference type="ARBA" id="ARBA00002876"/>
    </source>
</evidence>
<dbReference type="SUPFAM" id="SSF55174">
    <property type="entry name" value="Alpha-L RNA-binding motif"/>
    <property type="match status" value="1"/>
</dbReference>
<dbReference type="NCBIfam" id="TIGR00005">
    <property type="entry name" value="rluA_subfam"/>
    <property type="match status" value="1"/>
</dbReference>
<organism evidence="10 11">
    <name type="scientific">Thalassolituus maritimus</name>
    <dbReference type="NCBI Taxonomy" id="484498"/>
    <lineage>
        <taxon>Bacteria</taxon>
        <taxon>Pseudomonadati</taxon>
        <taxon>Pseudomonadota</taxon>
        <taxon>Gammaproteobacteria</taxon>
        <taxon>Oceanospirillales</taxon>
        <taxon>Oceanospirillaceae</taxon>
        <taxon>Thalassolituus</taxon>
    </lineage>
</organism>
<name>A0ABQ0A1S4_9GAMM</name>
<keyword evidence="4" id="KW-0698">rRNA processing</keyword>
<comment type="catalytic activity">
    <reaction evidence="8">
        <text>a uridine in RNA = a pseudouridine in RNA</text>
        <dbReference type="Rhea" id="RHEA:48348"/>
        <dbReference type="Rhea" id="RHEA-COMP:12068"/>
        <dbReference type="Rhea" id="RHEA-COMP:12069"/>
        <dbReference type="ChEBI" id="CHEBI:65314"/>
        <dbReference type="ChEBI" id="CHEBI:65315"/>
    </reaction>
</comment>
<dbReference type="CDD" id="cd02869">
    <property type="entry name" value="PseudoU_synth_RluA_like"/>
    <property type="match status" value="1"/>
</dbReference>
<comment type="catalytic activity">
    <reaction evidence="1">
        <text>uridine(955/2504/2580) in 23S rRNA = pseudouridine(955/2504/2580) in 23S rRNA</text>
        <dbReference type="Rhea" id="RHEA:42528"/>
        <dbReference type="Rhea" id="RHEA-COMP:10099"/>
        <dbReference type="Rhea" id="RHEA-COMP:10100"/>
        <dbReference type="ChEBI" id="CHEBI:65314"/>
        <dbReference type="ChEBI" id="CHEBI:65315"/>
        <dbReference type="EC" id="5.4.99.24"/>
    </reaction>
</comment>
<dbReference type="Proteomes" id="UP001481413">
    <property type="component" value="Unassembled WGS sequence"/>
</dbReference>
<evidence type="ECO:0000313" key="10">
    <source>
        <dbReference type="EMBL" id="GAA6146345.1"/>
    </source>
</evidence>
<evidence type="ECO:0000256" key="8">
    <source>
        <dbReference type="RuleBase" id="RU362028"/>
    </source>
</evidence>
<evidence type="ECO:0000256" key="6">
    <source>
        <dbReference type="ARBA" id="ARBA00023235"/>
    </source>
</evidence>
<dbReference type="CDD" id="cd00165">
    <property type="entry name" value="S4"/>
    <property type="match status" value="1"/>
</dbReference>
<evidence type="ECO:0000259" key="9">
    <source>
        <dbReference type="SMART" id="SM00363"/>
    </source>
</evidence>
<dbReference type="InterPro" id="IPR006224">
    <property type="entry name" value="PsdUridine_synth_RluA-like_CS"/>
</dbReference>
<protein>
    <recommendedName>
        <fullName evidence="8">Pseudouridine synthase</fullName>
        <ecNumber evidence="8">5.4.99.-</ecNumber>
    </recommendedName>
</protein>
<reference evidence="10 11" key="1">
    <citation type="submission" date="2024-04" db="EMBL/GenBank/DDBJ databases">
        <title>Draft genome sequence of Thalassolituus maritimus NBRC 116585.</title>
        <authorList>
            <person name="Miyakawa T."/>
            <person name="Kusuya Y."/>
            <person name="Miura T."/>
        </authorList>
    </citation>
    <scope>NUCLEOTIDE SEQUENCE [LARGE SCALE GENOMIC DNA]</scope>
    <source>
        <strain evidence="10 11">5NW40-0001</strain>
    </source>
</reference>
<dbReference type="PROSITE" id="PS50889">
    <property type="entry name" value="S4"/>
    <property type="match status" value="1"/>
</dbReference>
<comment type="similarity">
    <text evidence="3 8">Belongs to the pseudouridine synthase RluA family.</text>
</comment>
<proteinExistence type="inferred from homology"/>
<dbReference type="RefSeq" id="WP_353295564.1">
    <property type="nucleotide sequence ID" value="NZ_BAABWH010000006.1"/>
</dbReference>
<comment type="caution">
    <text evidence="10">The sequence shown here is derived from an EMBL/GenBank/DDBJ whole genome shotgun (WGS) entry which is preliminary data.</text>
</comment>
<gene>
    <name evidence="10" type="primary">rluC</name>
    <name evidence="10" type="ORF">NBRC116585_24630</name>
</gene>
<comment type="function">
    <text evidence="2">Responsible for synthesis of pseudouridine from uracil at positions 955, 2504 and 2580 in 23S ribosomal RNA.</text>
</comment>
<evidence type="ECO:0000313" key="11">
    <source>
        <dbReference type="Proteomes" id="UP001481413"/>
    </source>
</evidence>
<dbReference type="InterPro" id="IPR002942">
    <property type="entry name" value="S4_RNA-bd"/>
</dbReference>
<evidence type="ECO:0000256" key="1">
    <source>
        <dbReference type="ARBA" id="ARBA00000381"/>
    </source>
</evidence>
<keyword evidence="6 8" id="KW-0413">Isomerase</keyword>
<dbReference type="PANTHER" id="PTHR21600:SF92">
    <property type="entry name" value="RIBOSOMAL LARGE SUBUNIT PSEUDOURIDINE SYNTHASE C"/>
    <property type="match status" value="1"/>
</dbReference>
<dbReference type="SUPFAM" id="SSF55120">
    <property type="entry name" value="Pseudouridine synthase"/>
    <property type="match status" value="1"/>
</dbReference>
<keyword evidence="5 7" id="KW-0694">RNA-binding</keyword>
<evidence type="ECO:0000256" key="5">
    <source>
        <dbReference type="ARBA" id="ARBA00022884"/>
    </source>
</evidence>
<dbReference type="InterPro" id="IPR006225">
    <property type="entry name" value="PsdUridine_synth_RluC/D"/>
</dbReference>
<feature type="domain" description="RNA-binding S4" evidence="9">
    <location>
        <begin position="23"/>
        <end position="82"/>
    </location>
</feature>
<dbReference type="PANTHER" id="PTHR21600">
    <property type="entry name" value="MITOCHONDRIAL RNA PSEUDOURIDINE SYNTHASE"/>
    <property type="match status" value="1"/>
</dbReference>
<dbReference type="Gene3D" id="3.30.2350.10">
    <property type="entry name" value="Pseudouridine synthase"/>
    <property type="match status" value="1"/>
</dbReference>
<accession>A0ABQ0A1S4</accession>
<dbReference type="InterPro" id="IPR050188">
    <property type="entry name" value="RluA_PseudoU_synthase"/>
</dbReference>
<dbReference type="PROSITE" id="PS01129">
    <property type="entry name" value="PSI_RLU"/>
    <property type="match status" value="1"/>
</dbReference>
<evidence type="ECO:0000256" key="4">
    <source>
        <dbReference type="ARBA" id="ARBA00022552"/>
    </source>
</evidence>